<proteinExistence type="predicted"/>
<dbReference type="Proteomes" id="UP000053144">
    <property type="component" value="Chromosome 4"/>
</dbReference>
<evidence type="ECO:0000313" key="2">
    <source>
        <dbReference type="EMBL" id="KOM41690.1"/>
    </source>
</evidence>
<sequence length="129" mass="15037">MQYCGVHVDADANTHIGTIHHFSINSLKRLNIVNVNSVWQHNVGDDEDEEQPHHHENPVQPPLQLSNPNMMTQIWEGVQDLQHRMDDMEQMQVQVQCIEDNLANLSFDMNRQFAHLDQNVNLILRHLDD</sequence>
<evidence type="ECO:0000256" key="1">
    <source>
        <dbReference type="SAM" id="MobiDB-lite"/>
    </source>
</evidence>
<dbReference type="EMBL" id="CM003374">
    <property type="protein sequence ID" value="KOM41690.1"/>
    <property type="molecule type" value="Genomic_DNA"/>
</dbReference>
<organism evidence="2 3">
    <name type="scientific">Phaseolus angularis</name>
    <name type="common">Azuki bean</name>
    <name type="synonym">Vigna angularis</name>
    <dbReference type="NCBI Taxonomy" id="3914"/>
    <lineage>
        <taxon>Eukaryota</taxon>
        <taxon>Viridiplantae</taxon>
        <taxon>Streptophyta</taxon>
        <taxon>Embryophyta</taxon>
        <taxon>Tracheophyta</taxon>
        <taxon>Spermatophyta</taxon>
        <taxon>Magnoliopsida</taxon>
        <taxon>eudicotyledons</taxon>
        <taxon>Gunneridae</taxon>
        <taxon>Pentapetalae</taxon>
        <taxon>rosids</taxon>
        <taxon>fabids</taxon>
        <taxon>Fabales</taxon>
        <taxon>Fabaceae</taxon>
        <taxon>Papilionoideae</taxon>
        <taxon>50 kb inversion clade</taxon>
        <taxon>NPAAA clade</taxon>
        <taxon>indigoferoid/millettioid clade</taxon>
        <taxon>Phaseoleae</taxon>
        <taxon>Vigna</taxon>
    </lineage>
</organism>
<name>A0A0L9UFK4_PHAAN</name>
<feature type="region of interest" description="Disordered" evidence="1">
    <location>
        <begin position="44"/>
        <end position="65"/>
    </location>
</feature>
<protein>
    <submittedName>
        <fullName evidence="2">Uncharacterized protein</fullName>
    </submittedName>
</protein>
<gene>
    <name evidence="2" type="ORF">LR48_Vigan04g188800</name>
</gene>
<dbReference type="AlphaFoldDB" id="A0A0L9UFK4"/>
<accession>A0A0L9UFK4</accession>
<evidence type="ECO:0000313" key="3">
    <source>
        <dbReference type="Proteomes" id="UP000053144"/>
    </source>
</evidence>
<dbReference type="Gramene" id="KOM41690">
    <property type="protein sequence ID" value="KOM41690"/>
    <property type="gene ID" value="LR48_Vigan04g188800"/>
</dbReference>
<reference evidence="3" key="1">
    <citation type="journal article" date="2015" name="Proc. Natl. Acad. Sci. U.S.A.">
        <title>Genome sequencing of adzuki bean (Vigna angularis) provides insight into high starch and low fat accumulation and domestication.</title>
        <authorList>
            <person name="Yang K."/>
            <person name="Tian Z."/>
            <person name="Chen C."/>
            <person name="Luo L."/>
            <person name="Zhao B."/>
            <person name="Wang Z."/>
            <person name="Yu L."/>
            <person name="Li Y."/>
            <person name="Sun Y."/>
            <person name="Li W."/>
            <person name="Chen Y."/>
            <person name="Li Y."/>
            <person name="Zhang Y."/>
            <person name="Ai D."/>
            <person name="Zhao J."/>
            <person name="Shang C."/>
            <person name="Ma Y."/>
            <person name="Wu B."/>
            <person name="Wang M."/>
            <person name="Gao L."/>
            <person name="Sun D."/>
            <person name="Zhang P."/>
            <person name="Guo F."/>
            <person name="Wang W."/>
            <person name="Li Y."/>
            <person name="Wang J."/>
            <person name="Varshney R.K."/>
            <person name="Wang J."/>
            <person name="Ling H.Q."/>
            <person name="Wan P."/>
        </authorList>
    </citation>
    <scope>NUCLEOTIDE SEQUENCE</scope>
    <source>
        <strain evidence="3">cv. Jingnong 6</strain>
    </source>
</reference>